<evidence type="ECO:0000256" key="3">
    <source>
        <dbReference type="ARBA" id="ARBA00023125"/>
    </source>
</evidence>
<evidence type="ECO:0000259" key="7">
    <source>
        <dbReference type="PROSITE" id="PS51755"/>
    </source>
</evidence>
<organism evidence="8 9">
    <name type="scientific">Anaerohalosphaera lusitana</name>
    <dbReference type="NCBI Taxonomy" id="1936003"/>
    <lineage>
        <taxon>Bacteria</taxon>
        <taxon>Pseudomonadati</taxon>
        <taxon>Planctomycetota</taxon>
        <taxon>Phycisphaerae</taxon>
        <taxon>Sedimentisphaerales</taxon>
        <taxon>Anaerohalosphaeraceae</taxon>
        <taxon>Anaerohalosphaera</taxon>
    </lineage>
</organism>
<dbReference type="SMART" id="SM00448">
    <property type="entry name" value="REC"/>
    <property type="match status" value="1"/>
</dbReference>
<dbReference type="Proteomes" id="UP000189674">
    <property type="component" value="Chromosome"/>
</dbReference>
<dbReference type="InterPro" id="IPR039420">
    <property type="entry name" value="WalR-like"/>
</dbReference>
<evidence type="ECO:0000259" key="6">
    <source>
        <dbReference type="PROSITE" id="PS50110"/>
    </source>
</evidence>
<dbReference type="SUPFAM" id="SSF46894">
    <property type="entry name" value="C-terminal effector domain of the bipartite response regulators"/>
    <property type="match status" value="1"/>
</dbReference>
<dbReference type="InterPro" id="IPR001789">
    <property type="entry name" value="Sig_transdc_resp-reg_receiver"/>
</dbReference>
<proteinExistence type="predicted"/>
<keyword evidence="9" id="KW-1185">Reference proteome</keyword>
<dbReference type="OrthoDB" id="272875at2"/>
<dbReference type="GO" id="GO:0006355">
    <property type="term" value="P:regulation of DNA-templated transcription"/>
    <property type="evidence" value="ECO:0007669"/>
    <property type="project" value="InterPro"/>
</dbReference>
<evidence type="ECO:0000256" key="2">
    <source>
        <dbReference type="ARBA" id="ARBA00023012"/>
    </source>
</evidence>
<evidence type="ECO:0000256" key="5">
    <source>
        <dbReference type="PROSITE-ProRule" id="PRU01091"/>
    </source>
</evidence>
<dbReference type="SUPFAM" id="SSF52172">
    <property type="entry name" value="CheY-like"/>
    <property type="match status" value="1"/>
</dbReference>
<dbReference type="Pfam" id="PF00486">
    <property type="entry name" value="Trans_reg_C"/>
    <property type="match status" value="1"/>
</dbReference>
<evidence type="ECO:0000256" key="4">
    <source>
        <dbReference type="PROSITE-ProRule" id="PRU00169"/>
    </source>
</evidence>
<feature type="DNA-binding region" description="OmpR/PhoB-type" evidence="5">
    <location>
        <begin position="130"/>
        <end position="226"/>
    </location>
</feature>
<dbReference type="GO" id="GO:0000156">
    <property type="term" value="F:phosphorelay response regulator activity"/>
    <property type="evidence" value="ECO:0007669"/>
    <property type="project" value="TreeGrafter"/>
</dbReference>
<keyword evidence="2" id="KW-0902">Two-component regulatory system</keyword>
<reference evidence="9" key="1">
    <citation type="submission" date="2017-02" db="EMBL/GenBank/DDBJ databases">
        <title>Comparative genomics and description of representatives of a novel lineage of planctomycetes thriving in anoxic sediments.</title>
        <authorList>
            <person name="Spring S."/>
            <person name="Bunk B."/>
            <person name="Sproer C."/>
        </authorList>
    </citation>
    <scope>NUCLEOTIDE SEQUENCE [LARGE SCALE GENOMIC DNA]</scope>
    <source>
        <strain evidence="9">ST-NAGAB-D1</strain>
    </source>
</reference>
<keyword evidence="1 4" id="KW-0597">Phosphoprotein</keyword>
<feature type="domain" description="OmpR/PhoB-type" evidence="7">
    <location>
        <begin position="130"/>
        <end position="226"/>
    </location>
</feature>
<feature type="modified residue" description="4-aspartylphosphate" evidence="4">
    <location>
        <position position="52"/>
    </location>
</feature>
<dbReference type="KEGG" id="alus:STSP2_01859"/>
<dbReference type="CDD" id="cd00383">
    <property type="entry name" value="trans_reg_C"/>
    <property type="match status" value="1"/>
</dbReference>
<dbReference type="PANTHER" id="PTHR48111:SF40">
    <property type="entry name" value="PHOSPHATE REGULON TRANSCRIPTIONAL REGULATORY PROTEIN PHOB"/>
    <property type="match status" value="1"/>
</dbReference>
<dbReference type="Gene3D" id="6.10.250.690">
    <property type="match status" value="1"/>
</dbReference>
<dbReference type="InterPro" id="IPR011006">
    <property type="entry name" value="CheY-like_superfamily"/>
</dbReference>
<accession>A0A1U9NLA5</accession>
<protein>
    <submittedName>
        <fullName evidence="8">Transcriptional regulatory protein CseB</fullName>
    </submittedName>
</protein>
<dbReference type="InterPro" id="IPR016032">
    <property type="entry name" value="Sig_transdc_resp-reg_C-effctor"/>
</dbReference>
<keyword evidence="3 5" id="KW-0238">DNA-binding</keyword>
<gene>
    <name evidence="8" type="primary">cseB</name>
    <name evidence="8" type="ORF">STSP2_01859</name>
</gene>
<dbReference type="GO" id="GO:0000976">
    <property type="term" value="F:transcription cis-regulatory region binding"/>
    <property type="evidence" value="ECO:0007669"/>
    <property type="project" value="TreeGrafter"/>
</dbReference>
<dbReference type="STRING" id="1936003.STSP2_01859"/>
<dbReference type="GO" id="GO:0005829">
    <property type="term" value="C:cytosol"/>
    <property type="evidence" value="ECO:0007669"/>
    <property type="project" value="TreeGrafter"/>
</dbReference>
<dbReference type="InterPro" id="IPR001867">
    <property type="entry name" value="OmpR/PhoB-type_DNA-bd"/>
</dbReference>
<evidence type="ECO:0000313" key="9">
    <source>
        <dbReference type="Proteomes" id="UP000189674"/>
    </source>
</evidence>
<dbReference type="Pfam" id="PF00072">
    <property type="entry name" value="Response_reg"/>
    <property type="match status" value="1"/>
</dbReference>
<dbReference type="GO" id="GO:0032993">
    <property type="term" value="C:protein-DNA complex"/>
    <property type="evidence" value="ECO:0007669"/>
    <property type="project" value="TreeGrafter"/>
</dbReference>
<dbReference type="SMART" id="SM00862">
    <property type="entry name" value="Trans_reg_C"/>
    <property type="match status" value="1"/>
</dbReference>
<dbReference type="Gene3D" id="1.10.10.10">
    <property type="entry name" value="Winged helix-like DNA-binding domain superfamily/Winged helix DNA-binding domain"/>
    <property type="match status" value="1"/>
</dbReference>
<evidence type="ECO:0000256" key="1">
    <source>
        <dbReference type="ARBA" id="ARBA00022553"/>
    </source>
</evidence>
<name>A0A1U9NLA5_9BACT</name>
<evidence type="ECO:0000313" key="8">
    <source>
        <dbReference type="EMBL" id="AQT68689.1"/>
    </source>
</evidence>
<dbReference type="AlphaFoldDB" id="A0A1U9NLA5"/>
<feature type="domain" description="Response regulatory" evidence="6">
    <location>
        <begin position="3"/>
        <end position="119"/>
    </location>
</feature>
<sequence length="226" mass="24742">MEKILIIDDVLDLLETLSLALEQEGYEVRTAETGGEAMACIRTDTPDLILLDVMLEDISGIDLAARLKGNPETAHIPIIMLTARDTEADIIVGLKMGADDYITKPFSTAVLLARIETILRRAKLTSGGMREILSAGDVKVHLNKRSVRAGGKEIDLTEGEYNILVALMEAGGAVLSREDLKECLGERAKGEKERIVDVHIAAARKKLGEHKDIIKTVHGRGYRIVF</sequence>
<dbReference type="PANTHER" id="PTHR48111">
    <property type="entry name" value="REGULATOR OF RPOS"/>
    <property type="match status" value="1"/>
</dbReference>
<dbReference type="PROSITE" id="PS50110">
    <property type="entry name" value="RESPONSE_REGULATORY"/>
    <property type="match status" value="1"/>
</dbReference>
<dbReference type="PROSITE" id="PS51755">
    <property type="entry name" value="OMPR_PHOB"/>
    <property type="match status" value="1"/>
</dbReference>
<dbReference type="InterPro" id="IPR036388">
    <property type="entry name" value="WH-like_DNA-bd_sf"/>
</dbReference>
<dbReference type="EMBL" id="CP019791">
    <property type="protein sequence ID" value="AQT68689.1"/>
    <property type="molecule type" value="Genomic_DNA"/>
</dbReference>
<dbReference type="RefSeq" id="WP_146661917.1">
    <property type="nucleotide sequence ID" value="NZ_CP019791.1"/>
</dbReference>
<dbReference type="Gene3D" id="3.40.50.2300">
    <property type="match status" value="1"/>
</dbReference>